<dbReference type="InterPro" id="IPR035649">
    <property type="entry name" value="EFG_V"/>
</dbReference>
<dbReference type="CDD" id="cd04170">
    <property type="entry name" value="EF-G_bact"/>
    <property type="match status" value="1"/>
</dbReference>
<evidence type="ECO:0000256" key="2">
    <source>
        <dbReference type="ARBA" id="ARBA00022741"/>
    </source>
</evidence>
<dbReference type="InterPro" id="IPR020568">
    <property type="entry name" value="Ribosomal_Su5_D2-typ_SF"/>
</dbReference>
<dbReference type="SMART" id="SM00838">
    <property type="entry name" value="EFG_C"/>
    <property type="match status" value="1"/>
</dbReference>
<dbReference type="SMART" id="SM00889">
    <property type="entry name" value="EFG_IV"/>
    <property type="match status" value="1"/>
</dbReference>
<dbReference type="InterPro" id="IPR009000">
    <property type="entry name" value="Transl_B-barrel_sf"/>
</dbReference>
<dbReference type="InterPro" id="IPR047872">
    <property type="entry name" value="EFG_IV"/>
</dbReference>
<dbReference type="Gene3D" id="3.40.50.300">
    <property type="entry name" value="P-loop containing nucleotide triphosphate hydrolases"/>
    <property type="match status" value="1"/>
</dbReference>
<dbReference type="GO" id="GO:0032790">
    <property type="term" value="P:ribosome disassembly"/>
    <property type="evidence" value="ECO:0007669"/>
    <property type="project" value="TreeGrafter"/>
</dbReference>
<keyword evidence="5" id="KW-0342">GTP-binding</keyword>
<dbReference type="RefSeq" id="WP_101532206.1">
    <property type="nucleotide sequence ID" value="NZ_PKUQ01000001.1"/>
</dbReference>
<evidence type="ECO:0000256" key="4">
    <source>
        <dbReference type="ARBA" id="ARBA00022917"/>
    </source>
</evidence>
<dbReference type="Pfam" id="PF00009">
    <property type="entry name" value="GTP_EFTU"/>
    <property type="match status" value="1"/>
</dbReference>
<keyword evidence="3 9" id="KW-0251">Elongation factor</keyword>
<dbReference type="InterPro" id="IPR005517">
    <property type="entry name" value="Transl_elong_EFG/EF2_IV"/>
</dbReference>
<sequence>MGQAGRRVEGPRCVAIVGPFGSGKTTLLEAILARTGAVNKFGSVDAGGSVGDSSNEARAHHMSVEANIAETDFMDDTYTFIDCPGSVEFQFESQPALSAVDLAVVVCEPDVKKIPALQVILKSLEERNIPRILFLNKMDKCTSRVREMVEALQVASAAPLLLRQIPIWKAESAIGYIDLALERAFMYNEHAPSELVDMSATDQEREWDARYSMLETLSDYDDVLMEQLLEDREPSADQVFENLVEEMRQGQVVPVLIGAAEQENGIMRLLKVLRHEGPGIETTAKRLSCPEPTDGSAILQVMKSIHTSHGGKLSISRILKGSIKDGDVFYGADGDEIGRMSGLFHVQGQKTIKDNQADVGEVIALGKLDNAHTGITLTTSKAGIDALDSHALPAPVYAMAVRPKEHRDEVKLHATLQKLAEEDPSLLIEQNQNSGETILYGQGEMHLRVALERLEGKYSINIESQDPAVPYKETIRKSTSVRGRHKKQSGGHGQFGDVLIDIKPLHRGEGFAFTQTITGGVVPKNYFGSVENGVKDALVKGPLAGFEVVDVAVNLSDGSYHAVDSSDQAFRSAGTLAMREGLPDCSPVLLEPIMNVKIAVPNDATPKVNTIVAARRGQLLGYDARPDWEGWDIVESLMPQSEIGNLIIELRSVSAGVASFEAVFDHMQELTGRNSDLVIEAAKAAE</sequence>
<keyword evidence="10" id="KW-1185">Reference proteome</keyword>
<comment type="function">
    <text evidence="6">Catalyzes the GTP-dependent ribosomal translocation step during translation elongation. During this step, the ribosome changes from the pre-translocational (PRE) to the post-translocational (POST) state as the newly formed A-site-bound peptidyl-tRNA and P-site-bound deacylated tRNA move to the P and E sites, respectively. Catalyzes the coordinated movement of the two tRNA molecules, the mRNA and conformational changes in the ribosome.</text>
</comment>
<dbReference type="InterPro" id="IPR041095">
    <property type="entry name" value="EFG_II"/>
</dbReference>
<dbReference type="GO" id="GO:0005525">
    <property type="term" value="F:GTP binding"/>
    <property type="evidence" value="ECO:0007669"/>
    <property type="project" value="UniProtKB-KW"/>
</dbReference>
<evidence type="ECO:0000256" key="1">
    <source>
        <dbReference type="ARBA" id="ARBA00017872"/>
    </source>
</evidence>
<dbReference type="InterPro" id="IPR035647">
    <property type="entry name" value="EFG_III/V"/>
</dbReference>
<dbReference type="EMBL" id="PKUQ01000001">
    <property type="protein sequence ID" value="PLW79124.1"/>
    <property type="molecule type" value="Genomic_DNA"/>
</dbReference>
<dbReference type="InterPro" id="IPR000795">
    <property type="entry name" value="T_Tr_GTP-bd_dom"/>
</dbReference>
<evidence type="ECO:0000256" key="3">
    <source>
        <dbReference type="ARBA" id="ARBA00022768"/>
    </source>
</evidence>
<gene>
    <name evidence="9" type="ORF">C0081_02525</name>
</gene>
<dbReference type="SUPFAM" id="SSF54980">
    <property type="entry name" value="EF-G C-terminal domain-like"/>
    <property type="match status" value="2"/>
</dbReference>
<dbReference type="Gene3D" id="2.40.30.10">
    <property type="entry name" value="Translation factors"/>
    <property type="match status" value="1"/>
</dbReference>
<dbReference type="FunFam" id="3.30.230.10:FF:000003">
    <property type="entry name" value="Elongation factor G"/>
    <property type="match status" value="1"/>
</dbReference>
<dbReference type="CDD" id="cd01434">
    <property type="entry name" value="EFG_mtEFG1_IV"/>
    <property type="match status" value="1"/>
</dbReference>
<dbReference type="InterPro" id="IPR000640">
    <property type="entry name" value="EFG_V-like"/>
</dbReference>
<dbReference type="Proteomes" id="UP000234881">
    <property type="component" value="Unassembled WGS sequence"/>
</dbReference>
<dbReference type="Pfam" id="PF00679">
    <property type="entry name" value="EFG_C"/>
    <property type="match status" value="1"/>
</dbReference>
<evidence type="ECO:0000313" key="10">
    <source>
        <dbReference type="Proteomes" id="UP000234881"/>
    </source>
</evidence>
<dbReference type="SUPFAM" id="SSF50447">
    <property type="entry name" value="Translation proteins"/>
    <property type="match status" value="1"/>
</dbReference>
<dbReference type="AlphaFoldDB" id="A0A2N5XX95"/>
<protein>
    <recommendedName>
        <fullName evidence="1">Elongation factor G</fullName>
    </recommendedName>
</protein>
<dbReference type="NCBIfam" id="NF009379">
    <property type="entry name" value="PRK12740.1-3"/>
    <property type="match status" value="1"/>
</dbReference>
<dbReference type="Gene3D" id="3.30.230.10">
    <property type="match status" value="1"/>
</dbReference>
<dbReference type="GO" id="GO:0097216">
    <property type="term" value="F:guanosine tetraphosphate binding"/>
    <property type="evidence" value="ECO:0007669"/>
    <property type="project" value="UniProtKB-ARBA"/>
</dbReference>
<reference evidence="9 10" key="1">
    <citation type="submission" date="2018-01" db="EMBL/GenBank/DDBJ databases">
        <title>The draft genome sequence of Cohaesibacter sp. H1304.</title>
        <authorList>
            <person name="Wang N.-N."/>
            <person name="Du Z.-J."/>
        </authorList>
    </citation>
    <scope>NUCLEOTIDE SEQUENCE [LARGE SCALE GENOMIC DNA]</scope>
    <source>
        <strain evidence="9 10">H1304</strain>
    </source>
</reference>
<dbReference type="PRINTS" id="PR00315">
    <property type="entry name" value="ELONGATNFCT"/>
</dbReference>
<dbReference type="NCBIfam" id="NF009891">
    <property type="entry name" value="PRK13351.1-1"/>
    <property type="match status" value="1"/>
</dbReference>
<dbReference type="Pfam" id="PF14492">
    <property type="entry name" value="EFG_III"/>
    <property type="match status" value="1"/>
</dbReference>
<dbReference type="Gene3D" id="3.30.70.240">
    <property type="match status" value="1"/>
</dbReference>
<evidence type="ECO:0000259" key="7">
    <source>
        <dbReference type="SMART" id="SM00838"/>
    </source>
</evidence>
<organism evidence="9 10">
    <name type="scientific">Cohaesibacter celericrescens</name>
    <dbReference type="NCBI Taxonomy" id="2067669"/>
    <lineage>
        <taxon>Bacteria</taxon>
        <taxon>Pseudomonadati</taxon>
        <taxon>Pseudomonadota</taxon>
        <taxon>Alphaproteobacteria</taxon>
        <taxon>Hyphomicrobiales</taxon>
        <taxon>Cohaesibacteraceae</taxon>
    </lineage>
</organism>
<dbReference type="OrthoDB" id="9802948at2"/>
<feature type="domain" description="Elongation factor EFG" evidence="7">
    <location>
        <begin position="588"/>
        <end position="678"/>
    </location>
</feature>
<dbReference type="SUPFAM" id="SSF52540">
    <property type="entry name" value="P-loop containing nucleoside triphosphate hydrolases"/>
    <property type="match status" value="1"/>
</dbReference>
<comment type="caution">
    <text evidence="9">The sequence shown here is derived from an EMBL/GenBank/DDBJ whole genome shotgun (WGS) entry which is preliminary data.</text>
</comment>
<keyword evidence="2" id="KW-0547">Nucleotide-binding</keyword>
<evidence type="ECO:0000256" key="5">
    <source>
        <dbReference type="ARBA" id="ARBA00023134"/>
    </source>
</evidence>
<dbReference type="CDD" id="cd16262">
    <property type="entry name" value="EFG_III"/>
    <property type="match status" value="1"/>
</dbReference>
<dbReference type="InterPro" id="IPR009022">
    <property type="entry name" value="EFG_III"/>
</dbReference>
<evidence type="ECO:0000259" key="8">
    <source>
        <dbReference type="SMART" id="SM00889"/>
    </source>
</evidence>
<dbReference type="Gene3D" id="3.30.70.870">
    <property type="entry name" value="Elongation Factor G (Translational Gtpase), domain 3"/>
    <property type="match status" value="1"/>
</dbReference>
<evidence type="ECO:0000313" key="9">
    <source>
        <dbReference type="EMBL" id="PLW79124.1"/>
    </source>
</evidence>
<dbReference type="PANTHER" id="PTHR43261">
    <property type="entry name" value="TRANSLATION ELONGATION FACTOR G-RELATED"/>
    <property type="match status" value="1"/>
</dbReference>
<dbReference type="PANTHER" id="PTHR43261:SF7">
    <property type="entry name" value="ELONGATION FACTOR G-LIKE PROTEIN"/>
    <property type="match status" value="1"/>
</dbReference>
<name>A0A2N5XX95_9HYPH</name>
<dbReference type="GO" id="GO:0003924">
    <property type="term" value="F:GTPase activity"/>
    <property type="evidence" value="ECO:0007669"/>
    <property type="project" value="InterPro"/>
</dbReference>
<proteinExistence type="predicted"/>
<dbReference type="InterPro" id="IPR014721">
    <property type="entry name" value="Ribsml_uS5_D2-typ_fold_subgr"/>
</dbReference>
<dbReference type="CDD" id="cd03713">
    <property type="entry name" value="EFG_mtEFG_C"/>
    <property type="match status" value="1"/>
</dbReference>
<dbReference type="FunFam" id="3.30.70.870:FF:000002">
    <property type="entry name" value="Translation elongation factor 2"/>
    <property type="match status" value="1"/>
</dbReference>
<keyword evidence="4" id="KW-0648">Protein biosynthesis</keyword>
<accession>A0A2N5XX95</accession>
<evidence type="ECO:0000256" key="6">
    <source>
        <dbReference type="ARBA" id="ARBA00024731"/>
    </source>
</evidence>
<dbReference type="SUPFAM" id="SSF54211">
    <property type="entry name" value="Ribosomal protein S5 domain 2-like"/>
    <property type="match status" value="1"/>
</dbReference>
<dbReference type="InterPro" id="IPR027417">
    <property type="entry name" value="P-loop_NTPase"/>
</dbReference>
<feature type="domain" description="Translation elongation factor EFG/EF2" evidence="8">
    <location>
        <begin position="468"/>
        <end position="586"/>
    </location>
</feature>
<dbReference type="Pfam" id="PF03764">
    <property type="entry name" value="EFG_IV"/>
    <property type="match status" value="1"/>
</dbReference>
<dbReference type="GO" id="GO:0003746">
    <property type="term" value="F:translation elongation factor activity"/>
    <property type="evidence" value="ECO:0007669"/>
    <property type="project" value="UniProtKB-KW"/>
</dbReference>